<reference evidence="1 2" key="1">
    <citation type="submission" date="2020-12" db="EMBL/GenBank/DDBJ databases">
        <title>WGS of Thermoactinomyces spp.</title>
        <authorList>
            <person name="Cheng K."/>
        </authorList>
    </citation>
    <scope>NUCLEOTIDE SEQUENCE [LARGE SCALE GENOMIC DNA]</scope>
    <source>
        <strain evidence="2">CICC 10671\DSM 43846</strain>
    </source>
</reference>
<comment type="caution">
    <text evidence="1">The sequence shown here is derived from an EMBL/GenBank/DDBJ whole genome shotgun (WGS) entry which is preliminary data.</text>
</comment>
<sequence>MDKEYQVQLSVQDLKQAAKIMRRAADRIESINQTESFTLQTLISDIEELTDRLDNKG</sequence>
<protein>
    <submittedName>
        <fullName evidence="1">Uncharacterized protein</fullName>
    </submittedName>
</protein>
<gene>
    <name evidence="1" type="ORF">I8U20_08985</name>
</gene>
<organism evidence="1 2">
    <name type="scientific">Thermoactinomyces intermedius</name>
    <dbReference type="NCBI Taxonomy" id="2024"/>
    <lineage>
        <taxon>Bacteria</taxon>
        <taxon>Bacillati</taxon>
        <taxon>Bacillota</taxon>
        <taxon>Bacilli</taxon>
        <taxon>Bacillales</taxon>
        <taxon>Thermoactinomycetaceae</taxon>
        <taxon>Thermoactinomyces</taxon>
    </lineage>
</organism>
<dbReference type="AlphaFoldDB" id="A0A8I1AE69"/>
<proteinExistence type="predicted"/>
<dbReference type="EMBL" id="JAECVW010000004">
    <property type="protein sequence ID" value="MBH8595465.1"/>
    <property type="molecule type" value="Genomic_DNA"/>
</dbReference>
<dbReference type="Proteomes" id="UP000633619">
    <property type="component" value="Unassembled WGS sequence"/>
</dbReference>
<dbReference type="RefSeq" id="WP_170151223.1">
    <property type="nucleotide sequence ID" value="NZ_JACEIR010000005.1"/>
</dbReference>
<name>A0A8I1AE69_THEIN</name>
<accession>A0A8I1AE69</accession>
<keyword evidence="2" id="KW-1185">Reference proteome</keyword>
<evidence type="ECO:0000313" key="1">
    <source>
        <dbReference type="EMBL" id="MBH8595465.1"/>
    </source>
</evidence>
<evidence type="ECO:0000313" key="2">
    <source>
        <dbReference type="Proteomes" id="UP000633619"/>
    </source>
</evidence>